<evidence type="ECO:0000256" key="4">
    <source>
        <dbReference type="ARBA" id="ARBA00022989"/>
    </source>
</evidence>
<organism evidence="7 8">
    <name type="scientific">Paenibacillus faecis</name>
    <dbReference type="NCBI Taxonomy" id="862114"/>
    <lineage>
        <taxon>Bacteria</taxon>
        <taxon>Bacillati</taxon>
        <taxon>Bacillota</taxon>
        <taxon>Bacilli</taxon>
        <taxon>Bacillales</taxon>
        <taxon>Paenibacillaceae</taxon>
        <taxon>Paenibacillus</taxon>
    </lineage>
</organism>
<dbReference type="InterPro" id="IPR050833">
    <property type="entry name" value="Poly_Biosynth_Transport"/>
</dbReference>
<feature type="transmembrane region" description="Helical" evidence="6">
    <location>
        <begin position="47"/>
        <end position="69"/>
    </location>
</feature>
<feature type="transmembrane region" description="Helical" evidence="6">
    <location>
        <begin position="377"/>
        <end position="395"/>
    </location>
</feature>
<dbReference type="InterPro" id="IPR024923">
    <property type="entry name" value="PG_synth_SpoVB"/>
</dbReference>
<dbReference type="AlphaFoldDB" id="A0A5D0CP85"/>
<accession>A0A5D0CP85</accession>
<evidence type="ECO:0000256" key="3">
    <source>
        <dbReference type="ARBA" id="ARBA00022692"/>
    </source>
</evidence>
<evidence type="ECO:0000256" key="2">
    <source>
        <dbReference type="ARBA" id="ARBA00022475"/>
    </source>
</evidence>
<dbReference type="OrthoDB" id="9775950at2"/>
<feature type="transmembrane region" description="Helical" evidence="6">
    <location>
        <begin position="266"/>
        <end position="290"/>
    </location>
</feature>
<dbReference type="RefSeq" id="WP_148455547.1">
    <property type="nucleotide sequence ID" value="NZ_VSDO01000004.1"/>
</dbReference>
<evidence type="ECO:0000313" key="7">
    <source>
        <dbReference type="EMBL" id="TYA11572.1"/>
    </source>
</evidence>
<keyword evidence="5 6" id="KW-0472">Membrane</keyword>
<dbReference type="PANTHER" id="PTHR30250">
    <property type="entry name" value="PST FAMILY PREDICTED COLANIC ACID TRANSPORTER"/>
    <property type="match status" value="1"/>
</dbReference>
<proteinExistence type="predicted"/>
<feature type="transmembrane region" description="Helical" evidence="6">
    <location>
        <begin position="435"/>
        <end position="454"/>
    </location>
</feature>
<evidence type="ECO:0000313" key="8">
    <source>
        <dbReference type="Proteomes" id="UP000325218"/>
    </source>
</evidence>
<keyword evidence="2" id="KW-1003">Cell membrane</keyword>
<reference evidence="7 8" key="1">
    <citation type="submission" date="2019-08" db="EMBL/GenBank/DDBJ databases">
        <title>Genome sequencing of Paenibacillus faecis DSM 23593(T).</title>
        <authorList>
            <person name="Kook J.-K."/>
            <person name="Park S.-N."/>
            <person name="Lim Y.K."/>
        </authorList>
    </citation>
    <scope>NUCLEOTIDE SEQUENCE [LARGE SCALE GENOMIC DNA]</scope>
    <source>
        <strain evidence="7 8">DSM 23593</strain>
    </source>
</reference>
<keyword evidence="3 6" id="KW-0812">Transmembrane</keyword>
<gene>
    <name evidence="7" type="ORF">FRY98_20820</name>
</gene>
<dbReference type="GO" id="GO:0005886">
    <property type="term" value="C:plasma membrane"/>
    <property type="evidence" value="ECO:0007669"/>
    <property type="project" value="UniProtKB-SubCell"/>
</dbReference>
<dbReference type="PANTHER" id="PTHR30250:SF21">
    <property type="entry name" value="LIPID II FLIPPASE MURJ"/>
    <property type="match status" value="1"/>
</dbReference>
<evidence type="ECO:0000256" key="6">
    <source>
        <dbReference type="SAM" id="Phobius"/>
    </source>
</evidence>
<dbReference type="InterPro" id="IPR002797">
    <property type="entry name" value="Polysacc_synth"/>
</dbReference>
<feature type="transmembrane region" description="Helical" evidence="6">
    <location>
        <begin position="180"/>
        <end position="200"/>
    </location>
</feature>
<dbReference type="Pfam" id="PF01943">
    <property type="entry name" value="Polysacc_synt"/>
    <property type="match status" value="1"/>
</dbReference>
<comment type="subcellular location">
    <subcellularLocation>
        <location evidence="1">Cell membrane</location>
        <topology evidence="1">Multi-pass membrane protein</topology>
    </subcellularLocation>
</comment>
<protein>
    <submittedName>
        <fullName evidence="7">Oligosaccharide flippase family protein</fullName>
    </submittedName>
</protein>
<keyword evidence="4 6" id="KW-1133">Transmembrane helix</keyword>
<feature type="transmembrane region" description="Helical" evidence="6">
    <location>
        <begin position="466"/>
        <end position="483"/>
    </location>
</feature>
<feature type="transmembrane region" description="Helical" evidence="6">
    <location>
        <begin position="12"/>
        <end position="35"/>
    </location>
</feature>
<dbReference type="EMBL" id="VSDO01000004">
    <property type="protein sequence ID" value="TYA11572.1"/>
    <property type="molecule type" value="Genomic_DNA"/>
</dbReference>
<feature type="transmembrane region" description="Helical" evidence="6">
    <location>
        <begin position="158"/>
        <end position="174"/>
    </location>
</feature>
<name>A0A5D0CP85_9BACL</name>
<feature type="transmembrane region" description="Helical" evidence="6">
    <location>
        <begin position="81"/>
        <end position="99"/>
    </location>
</feature>
<evidence type="ECO:0000256" key="5">
    <source>
        <dbReference type="ARBA" id="ARBA00023136"/>
    </source>
</evidence>
<feature type="transmembrane region" description="Helical" evidence="6">
    <location>
        <begin position="311"/>
        <end position="330"/>
    </location>
</feature>
<feature type="transmembrane region" description="Helical" evidence="6">
    <location>
        <begin position="350"/>
        <end position="370"/>
    </location>
</feature>
<sequence>MEKPHLLMQSAIRAGAMAFVKLLGLVGRVILARMVGAEGIGLYQMAYSFYGFVIMLFGGVPTALAIITAKKPGQGWQLLKILLFGFIVLGSVVSLIVFMESTWLAKLLGNSDLSGLLKSMALAIVIAPLLGLLRGYLQGLEQFGIIAASEVIEQAVRIFFMLLIVYYCLPSGIGNALGKGLYATFLSMIFSLLVVTIYIAQNNLNSSSEHPKKDSFPVKWLVQTSFLISITRLLIPASEFLDAIIIPNRLMASGYSSAEATSIFGIITGMALTIVYTPTLITEALSYTLTMRIASVWQRKEGNKFKELLRITMKLSWLWGLISTSFLFVYAEELSVYIFDTDKPSELIKYLSVVPIIVGFREVSTSILWAQDIKKTPFTGLAIGISISTIIHYFVIAIPGYAYIGAAAGVLTMEVVSLLWNLAVFRNKMNIIKTIPSAFLDLLVIGGIGTFLAETKSSTLSSLMDFVMNGIFFFSLTGIYFVLRCKEVSKMSYMF</sequence>
<evidence type="ECO:0000256" key="1">
    <source>
        <dbReference type="ARBA" id="ARBA00004651"/>
    </source>
</evidence>
<comment type="caution">
    <text evidence="7">The sequence shown here is derived from an EMBL/GenBank/DDBJ whole genome shotgun (WGS) entry which is preliminary data.</text>
</comment>
<dbReference type="PIRSF" id="PIRSF038958">
    <property type="entry name" value="PG_synth_SpoVB"/>
    <property type="match status" value="1"/>
</dbReference>
<feature type="transmembrane region" description="Helical" evidence="6">
    <location>
        <begin position="119"/>
        <end position="137"/>
    </location>
</feature>
<dbReference type="Proteomes" id="UP000325218">
    <property type="component" value="Unassembled WGS sequence"/>
</dbReference>
<feature type="transmembrane region" description="Helical" evidence="6">
    <location>
        <begin position="401"/>
        <end position="423"/>
    </location>
</feature>
<keyword evidence="8" id="KW-1185">Reference proteome</keyword>